<keyword evidence="5" id="KW-1185">Reference proteome</keyword>
<protein>
    <recommendedName>
        <fullName evidence="6">RNA polymerase II-associated factor 1 homolog</fullName>
    </recommendedName>
</protein>
<dbReference type="EMBL" id="JAANQT010000026">
    <property type="protein sequence ID" value="KAG1315718.1"/>
    <property type="molecule type" value="Genomic_DNA"/>
</dbReference>
<evidence type="ECO:0000256" key="1">
    <source>
        <dbReference type="ARBA" id="ARBA00004123"/>
    </source>
</evidence>
<dbReference type="OrthoDB" id="10260285at2759"/>
<accession>A0A9P6XKG0</accession>
<dbReference type="Pfam" id="PF03985">
    <property type="entry name" value="Paf1"/>
    <property type="match status" value="1"/>
</dbReference>
<name>A0A9P6XKG0_RHIOR</name>
<gene>
    <name evidence="4" type="ORF">G6F64_000435</name>
</gene>
<dbReference type="InterPro" id="IPR007133">
    <property type="entry name" value="RNA_pol_II-assoc_Paf1"/>
</dbReference>
<evidence type="ECO:0000256" key="2">
    <source>
        <dbReference type="ARBA" id="ARBA00007560"/>
    </source>
</evidence>
<comment type="subcellular location">
    <subcellularLocation>
        <location evidence="1">Nucleus</location>
    </subcellularLocation>
</comment>
<comment type="caution">
    <text evidence="4">The sequence shown here is derived from an EMBL/GenBank/DDBJ whole genome shotgun (WGS) entry which is preliminary data.</text>
</comment>
<sequence>MASKNKFRTDYICRVRYRNTLPSIPFAPKMLTIPSLIERHIPYQSNSLIEQTPYSLAMDQSAAIPFDKALVDYLDVLETNAEEVLRPTEEVAEEDKILLTAPRDAQQGAGASSKRPNVTWLRRSEYIAHETRSTTGRKEGVENKFAMSGAAAKKRSYDTMQEQIAGIENTFKPVSTDLRHPQTKSKVKKITPLLPDMNCWENIYTIGQFSVEPADEARKAKRRAVAPVNNVRPSAIDATDRGILRPMVNPHDPTDTYLVWFLPDSSSTARLVQQKEDPLASLSDDNLTYNAVCDYEYSNDVGSGSKHLLISIHEDPDGDKAVYCPIRSKMLVRKKRALSAKLRYLDDYEKPNVLTVTYNN</sequence>
<dbReference type="Proteomes" id="UP000716291">
    <property type="component" value="Unassembled WGS sequence"/>
</dbReference>
<keyword evidence="3" id="KW-0539">Nucleus</keyword>
<comment type="similarity">
    <text evidence="2">Belongs to the PAF1 family.</text>
</comment>
<dbReference type="GO" id="GO:0003682">
    <property type="term" value="F:chromatin binding"/>
    <property type="evidence" value="ECO:0007669"/>
    <property type="project" value="TreeGrafter"/>
</dbReference>
<proteinExistence type="inferred from homology"/>
<dbReference type="PANTHER" id="PTHR23188:SF12">
    <property type="entry name" value="RNA POLYMERASE II-ASSOCIATED FACTOR 1 HOMOLOG"/>
    <property type="match status" value="1"/>
</dbReference>
<evidence type="ECO:0008006" key="6">
    <source>
        <dbReference type="Google" id="ProtNLM"/>
    </source>
</evidence>
<reference evidence="4" key="1">
    <citation type="journal article" date="2020" name="Microb. Genom.">
        <title>Genetic diversity of clinical and environmental Mucorales isolates obtained from an investigation of mucormycosis cases among solid organ transplant recipients.</title>
        <authorList>
            <person name="Nguyen M.H."/>
            <person name="Kaul D."/>
            <person name="Muto C."/>
            <person name="Cheng S.J."/>
            <person name="Richter R.A."/>
            <person name="Bruno V.M."/>
            <person name="Liu G."/>
            <person name="Beyhan S."/>
            <person name="Sundermann A.J."/>
            <person name="Mounaud S."/>
            <person name="Pasculle A.W."/>
            <person name="Nierman W.C."/>
            <person name="Driscoll E."/>
            <person name="Cumbie R."/>
            <person name="Clancy C.J."/>
            <person name="Dupont C.L."/>
        </authorList>
    </citation>
    <scope>NUCLEOTIDE SEQUENCE</scope>
    <source>
        <strain evidence="4">GL11</strain>
    </source>
</reference>
<dbReference type="GO" id="GO:0000993">
    <property type="term" value="F:RNA polymerase II complex binding"/>
    <property type="evidence" value="ECO:0007669"/>
    <property type="project" value="TreeGrafter"/>
</dbReference>
<dbReference type="AlphaFoldDB" id="A0A9P6XKG0"/>
<evidence type="ECO:0000313" key="5">
    <source>
        <dbReference type="Proteomes" id="UP000716291"/>
    </source>
</evidence>
<organism evidence="4 5">
    <name type="scientific">Rhizopus oryzae</name>
    <name type="common">Mucormycosis agent</name>
    <name type="synonym">Rhizopus arrhizus var. delemar</name>
    <dbReference type="NCBI Taxonomy" id="64495"/>
    <lineage>
        <taxon>Eukaryota</taxon>
        <taxon>Fungi</taxon>
        <taxon>Fungi incertae sedis</taxon>
        <taxon>Mucoromycota</taxon>
        <taxon>Mucoromycotina</taxon>
        <taxon>Mucoromycetes</taxon>
        <taxon>Mucorales</taxon>
        <taxon>Mucorineae</taxon>
        <taxon>Rhizopodaceae</taxon>
        <taxon>Rhizopus</taxon>
    </lineage>
</organism>
<dbReference type="GO" id="GO:0016593">
    <property type="term" value="C:Cdc73/Paf1 complex"/>
    <property type="evidence" value="ECO:0007669"/>
    <property type="project" value="InterPro"/>
</dbReference>
<dbReference type="GO" id="GO:0006368">
    <property type="term" value="P:transcription elongation by RNA polymerase II"/>
    <property type="evidence" value="ECO:0007669"/>
    <property type="project" value="InterPro"/>
</dbReference>
<evidence type="ECO:0000313" key="4">
    <source>
        <dbReference type="EMBL" id="KAG1315718.1"/>
    </source>
</evidence>
<evidence type="ECO:0000256" key="3">
    <source>
        <dbReference type="ARBA" id="ARBA00023242"/>
    </source>
</evidence>
<dbReference type="PANTHER" id="PTHR23188">
    <property type="entry name" value="RNA POLYMERASE II-ASSOCIATED FACTOR 1 HOMOLOG"/>
    <property type="match status" value="1"/>
</dbReference>